<feature type="domain" description="TonB-dependent receptor plug" evidence="18">
    <location>
        <begin position="65"/>
        <end position="160"/>
    </location>
</feature>
<dbReference type="CDD" id="cd01347">
    <property type="entry name" value="ligand_gated_channel"/>
    <property type="match status" value="1"/>
</dbReference>
<dbReference type="GO" id="GO:0038023">
    <property type="term" value="F:signaling receptor activity"/>
    <property type="evidence" value="ECO:0007669"/>
    <property type="project" value="InterPro"/>
</dbReference>
<reference evidence="19" key="1">
    <citation type="submission" date="2021-01" db="EMBL/GenBank/DDBJ databases">
        <title>Modified the classification status of verrucomicrobia.</title>
        <authorList>
            <person name="Feng X."/>
        </authorList>
    </citation>
    <scope>NUCLEOTIDE SEQUENCE</scope>
    <source>
        <strain evidence="19">JCM 18052</strain>
    </source>
</reference>
<dbReference type="RefSeq" id="WP_200350902.1">
    <property type="nucleotide sequence ID" value="NZ_BAABHZ010000006.1"/>
</dbReference>
<evidence type="ECO:0000259" key="18">
    <source>
        <dbReference type="Pfam" id="PF07715"/>
    </source>
</evidence>
<dbReference type="Gene3D" id="2.40.170.20">
    <property type="entry name" value="TonB-dependent receptor, beta-barrel domain"/>
    <property type="match status" value="1"/>
</dbReference>
<dbReference type="InterPro" id="IPR000531">
    <property type="entry name" value="Beta-barrel_TonB"/>
</dbReference>
<gene>
    <name evidence="19" type="ORF">JIN84_09950</name>
</gene>
<evidence type="ECO:0000256" key="4">
    <source>
        <dbReference type="ARBA" id="ARBA00022452"/>
    </source>
</evidence>
<dbReference type="PROSITE" id="PS00430">
    <property type="entry name" value="TONB_DEPENDENT_REC_1"/>
    <property type="match status" value="1"/>
</dbReference>
<dbReference type="InterPro" id="IPR010105">
    <property type="entry name" value="TonB_sidphr_rcpt"/>
</dbReference>
<keyword evidence="4 14" id="KW-1134">Transmembrane beta strand</keyword>
<dbReference type="FunFam" id="2.170.130.10:FF:000001">
    <property type="entry name" value="Catecholate siderophore TonB-dependent receptor"/>
    <property type="match status" value="1"/>
</dbReference>
<evidence type="ECO:0000256" key="12">
    <source>
        <dbReference type="ARBA" id="ARBA00023170"/>
    </source>
</evidence>
<keyword evidence="5" id="KW-0410">Iron transport</keyword>
<evidence type="ECO:0000313" key="20">
    <source>
        <dbReference type="Proteomes" id="UP000600139"/>
    </source>
</evidence>
<keyword evidence="12 19" id="KW-0675">Receptor</keyword>
<protein>
    <submittedName>
        <fullName evidence="19">TonB-dependent siderophore receptor</fullName>
    </submittedName>
</protein>
<dbReference type="Pfam" id="PF00593">
    <property type="entry name" value="TonB_dep_Rec_b-barrel"/>
    <property type="match status" value="1"/>
</dbReference>
<evidence type="ECO:0000256" key="6">
    <source>
        <dbReference type="ARBA" id="ARBA00022692"/>
    </source>
</evidence>
<evidence type="ECO:0000256" key="9">
    <source>
        <dbReference type="ARBA" id="ARBA00023065"/>
    </source>
</evidence>
<keyword evidence="13 14" id="KW-0998">Cell outer membrane</keyword>
<keyword evidence="9" id="KW-0406">Ion transport</keyword>
<feature type="chain" id="PRO_5037832148" evidence="16">
    <location>
        <begin position="27"/>
        <end position="707"/>
    </location>
</feature>
<evidence type="ECO:0000259" key="17">
    <source>
        <dbReference type="Pfam" id="PF00593"/>
    </source>
</evidence>
<evidence type="ECO:0000256" key="1">
    <source>
        <dbReference type="ARBA" id="ARBA00004571"/>
    </source>
</evidence>
<evidence type="ECO:0000256" key="3">
    <source>
        <dbReference type="ARBA" id="ARBA00022448"/>
    </source>
</evidence>
<evidence type="ECO:0000256" key="13">
    <source>
        <dbReference type="ARBA" id="ARBA00023237"/>
    </source>
</evidence>
<evidence type="ECO:0000256" key="10">
    <source>
        <dbReference type="ARBA" id="ARBA00023077"/>
    </source>
</evidence>
<evidence type="ECO:0000256" key="5">
    <source>
        <dbReference type="ARBA" id="ARBA00022496"/>
    </source>
</evidence>
<keyword evidence="6 14" id="KW-0812">Transmembrane</keyword>
<keyword evidence="8" id="KW-0408">Iron</keyword>
<keyword evidence="11 14" id="KW-0472">Membrane</keyword>
<dbReference type="Gene3D" id="2.170.130.10">
    <property type="entry name" value="TonB-dependent receptor, plug domain"/>
    <property type="match status" value="1"/>
</dbReference>
<dbReference type="InterPro" id="IPR012910">
    <property type="entry name" value="Plug_dom"/>
</dbReference>
<dbReference type="InterPro" id="IPR036942">
    <property type="entry name" value="Beta-barrel_TonB_sf"/>
</dbReference>
<evidence type="ECO:0000256" key="8">
    <source>
        <dbReference type="ARBA" id="ARBA00023004"/>
    </source>
</evidence>
<dbReference type="GO" id="GO:0015891">
    <property type="term" value="P:siderophore transport"/>
    <property type="evidence" value="ECO:0007669"/>
    <property type="project" value="InterPro"/>
</dbReference>
<dbReference type="SUPFAM" id="SSF56935">
    <property type="entry name" value="Porins"/>
    <property type="match status" value="1"/>
</dbReference>
<comment type="similarity">
    <text evidence="2 14 15">Belongs to the TonB-dependent receptor family.</text>
</comment>
<dbReference type="EMBL" id="JAENIK010000011">
    <property type="protein sequence ID" value="MBK1815942.1"/>
    <property type="molecule type" value="Genomic_DNA"/>
</dbReference>
<comment type="subcellular location">
    <subcellularLocation>
        <location evidence="1 14">Cell outer membrane</location>
        <topology evidence="1 14">Multi-pass membrane protein</topology>
    </subcellularLocation>
</comment>
<comment type="caution">
    <text evidence="19">The sequence shown here is derived from an EMBL/GenBank/DDBJ whole genome shotgun (WGS) entry which is preliminary data.</text>
</comment>
<dbReference type="GO" id="GO:0015344">
    <property type="term" value="F:siderophore uptake transmembrane transporter activity"/>
    <property type="evidence" value="ECO:0007669"/>
    <property type="project" value="TreeGrafter"/>
</dbReference>
<evidence type="ECO:0000256" key="7">
    <source>
        <dbReference type="ARBA" id="ARBA00022729"/>
    </source>
</evidence>
<evidence type="ECO:0000256" key="15">
    <source>
        <dbReference type="RuleBase" id="RU003357"/>
    </source>
</evidence>
<evidence type="ECO:0000256" key="11">
    <source>
        <dbReference type="ARBA" id="ARBA00023136"/>
    </source>
</evidence>
<feature type="domain" description="TonB-dependent receptor-like beta-barrel" evidence="17">
    <location>
        <begin position="251"/>
        <end position="676"/>
    </location>
</feature>
<dbReference type="PANTHER" id="PTHR32552">
    <property type="entry name" value="FERRICHROME IRON RECEPTOR-RELATED"/>
    <property type="match status" value="1"/>
</dbReference>
<sequence length="707" mass="76973">MKRKNQLRPALWVLPFTITAAFSQTATSPDATELDTLTVTAQALTSESYAPPETTLGALKTPAPLLETPQAVTVLTEQLIEDQDAVKLEEVLRNVAGISTGGFYGAYDQYRIRGFDASYKTYWDGLRGDNGTSPEIFGFEKVEVIKGPASSLYGNAPLGGLVNLVSKRPKYDTGGEIGLGVGSFNTYEASVDAYSPLYTPGSGSVGAKGGSVDGKSGIYGRILGLYRETDTFISHSEKERLFIAPSVLFQISEDTQFTFLGSYTHDDKTEGMPLPASGTVLSNPNGHIPLDRYIGIPGQGNNVDFKRLRLGYDFSHRFNDVVSVRQNFNYTRIDQAWDRLFYPQFGGTLTNGERELTLYPYSYDDTSNRYGVDTGLDFNFNTGAVKHTATVGVDYYHEKGSTRNSTFGVGSIVIDVFDPDYDQLVPKPDLGDKYETGSEIVGFYAQDHMKLSESVSLTLGGRFDSYRDLATDNSETAFSPKAGLTYEFIKDVAAYANYSKSFETQNDPLGAAIEPIEGENIEGGVKYSAFDGKWTGMASVFELTRSNALISTGGLTYVTSGEQRSRGFEFENTLALLPGLGIISAYTYLDAEVSKDPVLEGNDLVGVPENNFSIWAKYTIQDGAFKGVGFGLGGRAVSNQAADAANSFDLPSFAVLDAALYYEKDNFSAQVNFKNITDEEYFSGSSGAFYVLPAEPFNVTASASWKF</sequence>
<evidence type="ECO:0000256" key="16">
    <source>
        <dbReference type="SAM" id="SignalP"/>
    </source>
</evidence>
<proteinExistence type="inferred from homology"/>
<dbReference type="GO" id="GO:0009279">
    <property type="term" value="C:cell outer membrane"/>
    <property type="evidence" value="ECO:0007669"/>
    <property type="project" value="UniProtKB-SubCell"/>
</dbReference>
<keyword evidence="3 14" id="KW-0813">Transport</keyword>
<dbReference type="NCBIfam" id="TIGR01783">
    <property type="entry name" value="TonB-siderophor"/>
    <property type="match status" value="1"/>
</dbReference>
<keyword evidence="7 16" id="KW-0732">Signal</keyword>
<evidence type="ECO:0000256" key="2">
    <source>
        <dbReference type="ARBA" id="ARBA00009810"/>
    </source>
</evidence>
<dbReference type="InterPro" id="IPR037066">
    <property type="entry name" value="Plug_dom_sf"/>
</dbReference>
<dbReference type="PROSITE" id="PS52016">
    <property type="entry name" value="TONB_DEPENDENT_REC_3"/>
    <property type="match status" value="1"/>
</dbReference>
<dbReference type="Pfam" id="PF07715">
    <property type="entry name" value="Plug"/>
    <property type="match status" value="1"/>
</dbReference>
<evidence type="ECO:0000256" key="14">
    <source>
        <dbReference type="PROSITE-ProRule" id="PRU01360"/>
    </source>
</evidence>
<dbReference type="PANTHER" id="PTHR32552:SF68">
    <property type="entry name" value="FERRICHROME OUTER MEMBRANE TRANSPORTER_PHAGE RECEPTOR"/>
    <property type="match status" value="1"/>
</dbReference>
<dbReference type="Proteomes" id="UP000600139">
    <property type="component" value="Unassembled WGS sequence"/>
</dbReference>
<keyword evidence="20" id="KW-1185">Reference proteome</keyword>
<accession>A0A934R3V6</accession>
<feature type="signal peptide" evidence="16">
    <location>
        <begin position="1"/>
        <end position="26"/>
    </location>
</feature>
<name>A0A934R3V6_9BACT</name>
<organism evidence="19 20">
    <name type="scientific">Luteolibacter yonseiensis</name>
    <dbReference type="NCBI Taxonomy" id="1144680"/>
    <lineage>
        <taxon>Bacteria</taxon>
        <taxon>Pseudomonadati</taxon>
        <taxon>Verrucomicrobiota</taxon>
        <taxon>Verrucomicrobiia</taxon>
        <taxon>Verrucomicrobiales</taxon>
        <taxon>Verrucomicrobiaceae</taxon>
        <taxon>Luteolibacter</taxon>
    </lineage>
</organism>
<dbReference type="InterPro" id="IPR039426">
    <property type="entry name" value="TonB-dep_rcpt-like"/>
</dbReference>
<dbReference type="AlphaFoldDB" id="A0A934R3V6"/>
<evidence type="ECO:0000313" key="19">
    <source>
        <dbReference type="EMBL" id="MBK1815942.1"/>
    </source>
</evidence>
<keyword evidence="10 15" id="KW-0798">TonB box</keyword>
<dbReference type="InterPro" id="IPR010916">
    <property type="entry name" value="TonB_box_CS"/>
</dbReference>